<dbReference type="Pfam" id="PF01969">
    <property type="entry name" value="Ni_insertion"/>
    <property type="match status" value="1"/>
</dbReference>
<comment type="similarity">
    <text evidence="2">Belongs to the LarC family.</text>
</comment>
<gene>
    <name evidence="2 3" type="primary">larC</name>
    <name evidence="3" type="ORF">FYJ37_00100</name>
</gene>
<evidence type="ECO:0000256" key="2">
    <source>
        <dbReference type="HAMAP-Rule" id="MF_01074"/>
    </source>
</evidence>
<comment type="catalytic activity">
    <reaction evidence="2">
        <text>Ni(II)-pyridinium-3,5-bisthiocarboxylate mononucleotide = pyridinium-3,5-bisthiocarboxylate mononucleotide + Ni(2+)</text>
        <dbReference type="Rhea" id="RHEA:54784"/>
        <dbReference type="ChEBI" id="CHEBI:49786"/>
        <dbReference type="ChEBI" id="CHEBI:137372"/>
        <dbReference type="ChEBI" id="CHEBI:137373"/>
        <dbReference type="EC" id="4.99.1.12"/>
    </reaction>
</comment>
<organism evidence="3 4">
    <name type="scientific">Clostridium scindens (strain JCM 10418 / VPI 12708)</name>
    <dbReference type="NCBI Taxonomy" id="29347"/>
    <lineage>
        <taxon>Bacteria</taxon>
        <taxon>Bacillati</taxon>
        <taxon>Bacillota</taxon>
        <taxon>Clostridia</taxon>
        <taxon>Lachnospirales</taxon>
        <taxon>Lachnospiraceae</taxon>
    </lineage>
</organism>
<dbReference type="EMBL" id="VUMB01000001">
    <property type="protein sequence ID" value="MSS38791.1"/>
    <property type="molecule type" value="Genomic_DNA"/>
</dbReference>
<sequence>MNEIVNRTLYLECYSGISGDMMAAALLDLGADQQALKDALESLPLEGFRIEIGRVKKSGLDACDFAVILDSAHENHDHDMEYLHGHGTVHSHSHKGSHEHRGMKEILHIIDNGAMTREAKAIAKRIFGILAQAEAKAHGVPLEEVHFHEVGAVDSIVDIISVAVCLDNLGITECIVPVLYEGCGTIRCQHGILPVPVPAVANIASEHNLDLCITESKGEFVTPTGAAIVAAIRTAKELPEKFSLRKIGIGAGKREYDRPGILRAMLIEGQASYGRDCIWKLETNMDDCTGEALGYVMDRLFEAGARDVSYTPVYMKKNRPAYQLNVICTEENVKQMEQIIFEETTTIGIRRQQMERSVLARSMETVRTCLGDAQVKVCALGSQIRKYPEYQSVVRLCKEHDRSFQEVYQMVLSECMKEEGSRTEVPRW</sequence>
<comment type="caution">
    <text evidence="3">The sequence shown here is derived from an EMBL/GenBank/DDBJ whole genome shotgun (WGS) entry which is preliminary data.</text>
</comment>
<dbReference type="AlphaFoldDB" id="A0A844F8S3"/>
<dbReference type="GO" id="GO:0016151">
    <property type="term" value="F:nickel cation binding"/>
    <property type="evidence" value="ECO:0007669"/>
    <property type="project" value="UniProtKB-UniRule"/>
</dbReference>
<dbReference type="HAMAP" id="MF_01074">
    <property type="entry name" value="LarC"/>
    <property type="match status" value="1"/>
</dbReference>
<accession>A0A844F8S3</accession>
<dbReference type="PANTHER" id="PTHR36566">
    <property type="entry name" value="NICKEL INSERTION PROTEIN-RELATED"/>
    <property type="match status" value="1"/>
</dbReference>
<keyword evidence="2" id="KW-0456">Lyase</keyword>
<dbReference type="Gene3D" id="3.30.70.1380">
    <property type="entry name" value="Transcriptional regulatory protein pf0864 domain like"/>
    <property type="match status" value="1"/>
</dbReference>
<dbReference type="NCBIfam" id="TIGR00299">
    <property type="entry name" value="nickel pincer cofactor biosynthesis protein LarC"/>
    <property type="match status" value="1"/>
</dbReference>
<reference evidence="3 4" key="1">
    <citation type="submission" date="2019-08" db="EMBL/GenBank/DDBJ databases">
        <title>In-depth cultivation of the pig gut microbiome towards novel bacterial diversity and tailored functional studies.</title>
        <authorList>
            <person name="Wylensek D."/>
            <person name="Hitch T.C.A."/>
            <person name="Clavel T."/>
        </authorList>
    </citation>
    <scope>NUCLEOTIDE SEQUENCE [LARGE SCALE GENOMIC DNA]</scope>
    <source>
        <strain evidence="3 4">BL-389-WT-3D</strain>
    </source>
</reference>
<dbReference type="EC" id="4.99.1.12" evidence="2"/>
<evidence type="ECO:0000313" key="4">
    <source>
        <dbReference type="Proteomes" id="UP000462363"/>
    </source>
</evidence>
<dbReference type="Proteomes" id="UP000462363">
    <property type="component" value="Unassembled WGS sequence"/>
</dbReference>
<comment type="function">
    <text evidence="2">Involved in the biosynthesis of a nickel-pincer cofactor ((SCS)Ni(II) pincer complex). Binds Ni(2+), and functions in nickel delivery to pyridinium-3,5-bisthiocarboxylic acid mononucleotide (P2TMN), to form the mature cofactor. Is thus probably required for the activation of nickel-pincer cofactor-dependent enzymes.</text>
</comment>
<evidence type="ECO:0000313" key="3">
    <source>
        <dbReference type="EMBL" id="MSS38791.1"/>
    </source>
</evidence>
<name>A0A844F8S3_CLOSV</name>
<proteinExistence type="inferred from homology"/>
<protein>
    <recommendedName>
        <fullName evidence="2">Pyridinium-3,5-bisthiocarboxylic acid mononucleotide nickel insertion protein</fullName>
        <shortName evidence="2">P2TMN nickel insertion protein</shortName>
        <ecNumber evidence="2">4.99.1.12</ecNumber>
    </recommendedName>
    <alternativeName>
        <fullName evidence="2">Nickel-pincer cofactor biosynthesis protein LarC</fullName>
    </alternativeName>
</protein>
<keyword evidence="1 2" id="KW-0533">Nickel</keyword>
<evidence type="ECO:0000256" key="1">
    <source>
        <dbReference type="ARBA" id="ARBA00022596"/>
    </source>
</evidence>
<dbReference type="InterPro" id="IPR002822">
    <property type="entry name" value="Ni_insertion"/>
</dbReference>
<dbReference type="PANTHER" id="PTHR36566:SF1">
    <property type="entry name" value="PYRIDINIUM-3,5-BISTHIOCARBOXYLIC ACID MONONUCLEOTIDE NICKEL INSERTION PROTEIN"/>
    <property type="match status" value="1"/>
</dbReference>
<dbReference type="RefSeq" id="WP_154322425.1">
    <property type="nucleotide sequence ID" value="NZ_CAMAAA010000005.1"/>
</dbReference>
<dbReference type="GO" id="GO:0016829">
    <property type="term" value="F:lyase activity"/>
    <property type="evidence" value="ECO:0007669"/>
    <property type="project" value="UniProtKB-UniRule"/>
</dbReference>
<dbReference type="GO" id="GO:0051604">
    <property type="term" value="P:protein maturation"/>
    <property type="evidence" value="ECO:0007669"/>
    <property type="project" value="UniProtKB-UniRule"/>
</dbReference>